<dbReference type="NCBIfam" id="NF005677">
    <property type="entry name" value="PRK07471.1"/>
    <property type="match status" value="1"/>
</dbReference>
<dbReference type="PANTHER" id="PTHR11669">
    <property type="entry name" value="REPLICATION FACTOR C / DNA POLYMERASE III GAMMA-TAU SUBUNIT"/>
    <property type="match status" value="1"/>
</dbReference>
<name>G2I4S1_KOMMN</name>
<dbReference type="SUPFAM" id="SSF52540">
    <property type="entry name" value="P-loop containing nucleoside triphosphate hydrolases"/>
    <property type="match status" value="1"/>
</dbReference>
<evidence type="ECO:0000313" key="2">
    <source>
        <dbReference type="Proteomes" id="UP000009044"/>
    </source>
</evidence>
<dbReference type="InterPro" id="IPR050238">
    <property type="entry name" value="DNA_Rep/Repair_Clamp_Loader"/>
</dbReference>
<dbReference type="Gene3D" id="3.40.50.300">
    <property type="entry name" value="P-loop containing nucleotide triphosphate hydrolases"/>
    <property type="match status" value="1"/>
</dbReference>
<dbReference type="RefSeq" id="WP_014104689.1">
    <property type="nucleotide sequence ID" value="NC_016027.1"/>
</dbReference>
<evidence type="ECO:0000313" key="1">
    <source>
        <dbReference type="EMBL" id="BAK83118.1"/>
    </source>
</evidence>
<dbReference type="KEGG" id="gxy:GLX_07060"/>
<dbReference type="InterPro" id="IPR027417">
    <property type="entry name" value="P-loop_NTPase"/>
</dbReference>
<dbReference type="Pfam" id="PF13177">
    <property type="entry name" value="DNA_pol3_delta2"/>
    <property type="match status" value="1"/>
</dbReference>
<sequence length="334" mass="35931">MAELPTDDPRTCRQLVGHDAAWAQFLSVIRTGRLHHAWLLTGPEGVGKATMAFMMARALLGAMDHDSPVGRRVAAGTHADLLVIARSVNEKSRKKTKKGASPPLRREIVADDVRPIGTFLHRTAAEGGWRVVIVDGADYMNRTAANAILKILEEPPERAILILTAAMPGRLLPTIRSRCRVLSLSALDGAAMRTVLASLPDAPPTEQLEAILALAHGAPGRAVELLRAGGVELAALVANVMAGGVDQERAYDLAAGVLAQENGFCVFFDLLCDAISDRACDLARNTATPHAGDLRPARMALLWQDMVRLRAETEQFNLDKQQALLTALARVSEI</sequence>
<dbReference type="GO" id="GO:0006261">
    <property type="term" value="P:DNA-templated DNA replication"/>
    <property type="evidence" value="ECO:0007669"/>
    <property type="project" value="TreeGrafter"/>
</dbReference>
<gene>
    <name evidence="1" type="ordered locus">GLX_07060</name>
</gene>
<protein>
    <submittedName>
        <fullName evidence="1">DNA polymerase III delta prime subunit</fullName>
    </submittedName>
</protein>
<reference evidence="2" key="1">
    <citation type="journal article" date="2011" name="J. Bacteriol.">
        <title>Complete genome sequence of NBRC 3288, a unique cellulose-nonproducing strain of Gluconacetobacter xylinus isolated from vinegar.</title>
        <authorList>
            <person name="Ogino H."/>
            <person name="Azuma Y."/>
            <person name="Hosoyama A."/>
            <person name="Nakazawa H."/>
            <person name="Matsutani M."/>
            <person name="Hasegawa A."/>
            <person name="Otsuyama K."/>
            <person name="Matsushita K."/>
            <person name="Fujita N."/>
            <person name="Shirai M."/>
        </authorList>
    </citation>
    <scope>NUCLEOTIDE SEQUENCE [LARGE SCALE GENOMIC DNA]</scope>
    <source>
        <strain evidence="2">NBRC 3288 / BCRC 11682 / LMG 1693</strain>
    </source>
</reference>
<dbReference type="AlphaFoldDB" id="G2I4S1"/>
<dbReference type="eggNOG" id="COG0470">
    <property type="taxonomic scope" value="Bacteria"/>
</dbReference>
<dbReference type="STRING" id="634177.GLX_07060"/>
<dbReference type="PATRIC" id="fig|634177.7.peg.823"/>
<proteinExistence type="predicted"/>
<dbReference type="EMBL" id="AP012159">
    <property type="protein sequence ID" value="BAK83118.1"/>
    <property type="molecule type" value="Genomic_DNA"/>
</dbReference>
<accession>G2I4S1</accession>
<dbReference type="HOGENOM" id="CLU_006229_4_4_5"/>
<dbReference type="PANTHER" id="PTHR11669:SF8">
    <property type="entry name" value="DNA POLYMERASE III SUBUNIT DELTA"/>
    <property type="match status" value="1"/>
</dbReference>
<dbReference type="Proteomes" id="UP000009044">
    <property type="component" value="Chromosome"/>
</dbReference>
<organism evidence="1 2">
    <name type="scientific">Komagataeibacter medellinensis (strain NBRC 3288 / BCRC 11682 / LMG 1693 / Kondo 51)</name>
    <name type="common">Gluconacetobacter medellinensis</name>
    <dbReference type="NCBI Taxonomy" id="634177"/>
    <lineage>
        <taxon>Bacteria</taxon>
        <taxon>Pseudomonadati</taxon>
        <taxon>Pseudomonadota</taxon>
        <taxon>Alphaproteobacteria</taxon>
        <taxon>Acetobacterales</taxon>
        <taxon>Acetobacteraceae</taxon>
        <taxon>Komagataeibacter</taxon>
    </lineage>
</organism>